<evidence type="ECO:0000313" key="5">
    <source>
        <dbReference type="Proteomes" id="UP001597299"/>
    </source>
</evidence>
<feature type="domain" description="Glycosyl transferase family 1" evidence="2">
    <location>
        <begin position="196"/>
        <end position="342"/>
    </location>
</feature>
<dbReference type="EMBL" id="JBHUHD010000001">
    <property type="protein sequence ID" value="MFD2141820.1"/>
    <property type="molecule type" value="Genomic_DNA"/>
</dbReference>
<dbReference type="CDD" id="cd03801">
    <property type="entry name" value="GT4_PimA-like"/>
    <property type="match status" value="1"/>
</dbReference>
<sequence>MARSLRIAMLTHSTNPRGGVVHAMSLCEALAALGHRPVLFAPDAGGAGFFRAPACEAVAFKAGPAPAGMTAMVEQRIADYVAHFESEGTEGFDLFHAHDGISGNALATLKQRGAIPGFLRTVHHIDTFTDPRLAALQERAIRAADGWFAVSHLWQTHLAETYGLAAALSGNGVDLARFRPQPDGGEGALRVRLGLGDGPVLLAVGGIEARKNTLRILEAFLQLRALHPKAELVIAGGASLLDHGAYQEEFAARLAQAGGHGIHVTGPLADADMPRLYRLADALVFASVKEGFGLCVLEAMASGLPVVVSRIAPFTGYLADDEAIWCDPQRPAAIADAMALALRPGARGAFVPRGFDVAARHDWARVAQAHLPLYIRFAEIARRSLHA</sequence>
<dbReference type="NCBIfam" id="TIGR04047">
    <property type="entry name" value="MSMEG_0565_glyc"/>
    <property type="match status" value="1"/>
</dbReference>
<evidence type="ECO:0000259" key="2">
    <source>
        <dbReference type="Pfam" id="PF00534"/>
    </source>
</evidence>
<organism evidence="4 5">
    <name type="scientific">Ancylobacter oerskovii</name>
    <dbReference type="NCBI Taxonomy" id="459519"/>
    <lineage>
        <taxon>Bacteria</taxon>
        <taxon>Pseudomonadati</taxon>
        <taxon>Pseudomonadota</taxon>
        <taxon>Alphaproteobacteria</taxon>
        <taxon>Hyphomicrobiales</taxon>
        <taxon>Xanthobacteraceae</taxon>
        <taxon>Ancylobacter</taxon>
    </lineage>
</organism>
<dbReference type="Proteomes" id="UP001597299">
    <property type="component" value="Unassembled WGS sequence"/>
</dbReference>
<protein>
    <submittedName>
        <fullName evidence="4">MSMEG_0565 family glycosyltransferase</fullName>
    </submittedName>
</protein>
<feature type="domain" description="Glycosyltransferase subfamily 4-like N-terminal" evidence="3">
    <location>
        <begin position="17"/>
        <end position="177"/>
    </location>
</feature>
<proteinExistence type="predicted"/>
<dbReference type="InterPro" id="IPR028098">
    <property type="entry name" value="Glyco_trans_4-like_N"/>
</dbReference>
<keyword evidence="5" id="KW-1185">Reference proteome</keyword>
<comment type="caution">
    <text evidence="4">The sequence shown here is derived from an EMBL/GenBank/DDBJ whole genome shotgun (WGS) entry which is preliminary data.</text>
</comment>
<dbReference type="Gene3D" id="3.40.50.2000">
    <property type="entry name" value="Glycogen Phosphorylase B"/>
    <property type="match status" value="2"/>
</dbReference>
<name>A0ABW4Z031_9HYPH</name>
<accession>A0ABW4Z031</accession>
<dbReference type="PANTHER" id="PTHR46401:SF2">
    <property type="entry name" value="GLYCOSYLTRANSFERASE WBBK-RELATED"/>
    <property type="match status" value="1"/>
</dbReference>
<dbReference type="InterPro" id="IPR001296">
    <property type="entry name" value="Glyco_trans_1"/>
</dbReference>
<keyword evidence="1" id="KW-0808">Transferase</keyword>
<reference evidence="5" key="1">
    <citation type="journal article" date="2019" name="Int. J. Syst. Evol. Microbiol.">
        <title>The Global Catalogue of Microorganisms (GCM) 10K type strain sequencing project: providing services to taxonomists for standard genome sequencing and annotation.</title>
        <authorList>
            <consortium name="The Broad Institute Genomics Platform"/>
            <consortium name="The Broad Institute Genome Sequencing Center for Infectious Disease"/>
            <person name="Wu L."/>
            <person name="Ma J."/>
        </authorList>
    </citation>
    <scope>NUCLEOTIDE SEQUENCE [LARGE SCALE GENOMIC DNA]</scope>
    <source>
        <strain evidence="5">CCM 7435</strain>
    </source>
</reference>
<evidence type="ECO:0000259" key="3">
    <source>
        <dbReference type="Pfam" id="PF13439"/>
    </source>
</evidence>
<dbReference type="PANTHER" id="PTHR46401">
    <property type="entry name" value="GLYCOSYLTRANSFERASE WBBK-RELATED"/>
    <property type="match status" value="1"/>
</dbReference>
<dbReference type="RefSeq" id="WP_213350007.1">
    <property type="nucleotide sequence ID" value="NZ_JAHBGB010000001.1"/>
</dbReference>
<dbReference type="Pfam" id="PF13439">
    <property type="entry name" value="Glyco_transf_4"/>
    <property type="match status" value="1"/>
</dbReference>
<dbReference type="SUPFAM" id="SSF53756">
    <property type="entry name" value="UDP-Glycosyltransferase/glycogen phosphorylase"/>
    <property type="match status" value="1"/>
</dbReference>
<dbReference type="Pfam" id="PF00534">
    <property type="entry name" value="Glycos_transf_1"/>
    <property type="match status" value="1"/>
</dbReference>
<dbReference type="InterPro" id="IPR023986">
    <property type="entry name" value="GlycosylTfrase_MSMEG0565"/>
</dbReference>
<gene>
    <name evidence="4" type="ORF">ACFSNC_15520</name>
</gene>
<evidence type="ECO:0000256" key="1">
    <source>
        <dbReference type="ARBA" id="ARBA00022679"/>
    </source>
</evidence>
<evidence type="ECO:0000313" key="4">
    <source>
        <dbReference type="EMBL" id="MFD2141820.1"/>
    </source>
</evidence>